<evidence type="ECO:0000313" key="2">
    <source>
        <dbReference type="EMBL" id="SNT73984.1"/>
    </source>
</evidence>
<dbReference type="PANTHER" id="PTHR43717:SF1">
    <property type="entry name" value="ANAEROBIC NITRIC OXIDE REDUCTASE FLAVORUBREDOXIN"/>
    <property type="match status" value="1"/>
</dbReference>
<dbReference type="Proteomes" id="UP000198307">
    <property type="component" value="Unassembled WGS sequence"/>
</dbReference>
<dbReference type="PANTHER" id="PTHR43717">
    <property type="entry name" value="ANAEROBIC NITRIC OXIDE REDUCTASE FLAVORUBREDOXIN"/>
    <property type="match status" value="1"/>
</dbReference>
<dbReference type="RefSeq" id="WP_089344344.1">
    <property type="nucleotide sequence ID" value="NZ_CP067130.1"/>
</dbReference>
<organism evidence="2 3">
    <name type="scientific">Paracoccus seriniphilus</name>
    <dbReference type="NCBI Taxonomy" id="184748"/>
    <lineage>
        <taxon>Bacteria</taxon>
        <taxon>Pseudomonadati</taxon>
        <taxon>Pseudomonadota</taxon>
        <taxon>Alphaproteobacteria</taxon>
        <taxon>Rhodobacterales</taxon>
        <taxon>Paracoccaceae</taxon>
        <taxon>Paracoccus</taxon>
    </lineage>
</organism>
<evidence type="ECO:0000313" key="3">
    <source>
        <dbReference type="Proteomes" id="UP000198307"/>
    </source>
</evidence>
<dbReference type="OrthoDB" id="9812260at2"/>
<reference evidence="2 3" key="1">
    <citation type="submission" date="2017-07" db="EMBL/GenBank/DDBJ databases">
        <authorList>
            <person name="Sun Z.S."/>
            <person name="Albrecht U."/>
            <person name="Echele G."/>
            <person name="Lee C.C."/>
        </authorList>
    </citation>
    <scope>NUCLEOTIDE SEQUENCE [LARGE SCALE GENOMIC DNA]</scope>
    <source>
        <strain evidence="2 3">DSM 14827</strain>
    </source>
</reference>
<dbReference type="SMART" id="SM00849">
    <property type="entry name" value="Lactamase_B"/>
    <property type="match status" value="1"/>
</dbReference>
<sequence>MNVKIYGHGTSRVGVRQITPKIYWICHCIGEHAAQHNGGFAAEFARVNPMLDPDANDIIYNSFLFLDEKTFLIDTLSPAQHDTVIQAIDDILAGRKLDYVWISHTELPHAGNIEAIRRAHPELQVLTVGGHDHYEVHGLADAKQLNYGDKFELGEHTLEIIKPLFVDHALTQWVYEHKTGFMCPVDWALNVHNHHQCFRFMDEMEEVGYSAERFMHEVATTNRVVFSWLRWADPDKTEAAIDKFLTDYDIRIFAPSHTNVIRKDIPKYMSALREAMRMAIIGNYELVF</sequence>
<evidence type="ECO:0000259" key="1">
    <source>
        <dbReference type="SMART" id="SM00849"/>
    </source>
</evidence>
<feature type="domain" description="Metallo-beta-lactamase" evidence="1">
    <location>
        <begin position="59"/>
        <end position="257"/>
    </location>
</feature>
<protein>
    <recommendedName>
        <fullName evidence="1">Metallo-beta-lactamase domain-containing protein</fullName>
    </recommendedName>
</protein>
<keyword evidence="3" id="KW-1185">Reference proteome</keyword>
<dbReference type="Gene3D" id="3.60.15.10">
    <property type="entry name" value="Ribonuclease Z/Hydroxyacylglutathione hydrolase-like"/>
    <property type="match status" value="1"/>
</dbReference>
<dbReference type="Pfam" id="PF00753">
    <property type="entry name" value="Lactamase_B"/>
    <property type="match status" value="1"/>
</dbReference>
<dbReference type="InterPro" id="IPR036866">
    <property type="entry name" value="RibonucZ/Hydroxyglut_hydro"/>
</dbReference>
<dbReference type="InterPro" id="IPR001279">
    <property type="entry name" value="Metallo-B-lactamas"/>
</dbReference>
<dbReference type="SUPFAM" id="SSF56281">
    <property type="entry name" value="Metallo-hydrolase/oxidoreductase"/>
    <property type="match status" value="1"/>
</dbReference>
<proteinExistence type="predicted"/>
<dbReference type="EMBL" id="FZQB01000006">
    <property type="protein sequence ID" value="SNT73984.1"/>
    <property type="molecule type" value="Genomic_DNA"/>
</dbReference>
<gene>
    <name evidence="2" type="ORF">SAMN05444959_106164</name>
</gene>
<name>A0A239PUK5_9RHOB</name>
<dbReference type="AlphaFoldDB" id="A0A239PUK5"/>
<accession>A0A239PUK5</accession>